<feature type="transmembrane region" description="Helical" evidence="2">
    <location>
        <begin position="117"/>
        <end position="135"/>
    </location>
</feature>
<feature type="transmembrane region" description="Helical" evidence="2">
    <location>
        <begin position="189"/>
        <end position="208"/>
    </location>
</feature>
<protein>
    <submittedName>
        <fullName evidence="3">Uncharacterized protein</fullName>
    </submittedName>
</protein>
<dbReference type="AlphaFoldDB" id="A0A8K0JHE5"/>
<proteinExistence type="predicted"/>
<feature type="region of interest" description="Disordered" evidence="1">
    <location>
        <begin position="1"/>
        <end position="59"/>
    </location>
</feature>
<dbReference type="Proteomes" id="UP000812966">
    <property type="component" value="Unassembled WGS sequence"/>
</dbReference>
<gene>
    <name evidence="3" type="ORF">FFLO_06085</name>
</gene>
<reference evidence="3" key="1">
    <citation type="submission" date="2020-04" db="EMBL/GenBank/DDBJ databases">
        <title>Analysis of mating type loci in Filobasidium floriforme.</title>
        <authorList>
            <person name="Nowrousian M."/>
        </authorList>
    </citation>
    <scope>NUCLEOTIDE SEQUENCE</scope>
    <source>
        <strain evidence="3">CBS 6242</strain>
    </source>
</reference>
<name>A0A8K0JHE5_9TREE</name>
<comment type="caution">
    <text evidence="3">The sequence shown here is derived from an EMBL/GenBank/DDBJ whole genome shotgun (WGS) entry which is preliminary data.</text>
</comment>
<feature type="compositionally biased region" description="Basic and acidic residues" evidence="1">
    <location>
        <begin position="1"/>
        <end position="14"/>
    </location>
</feature>
<feature type="compositionally biased region" description="Basic and acidic residues" evidence="1">
    <location>
        <begin position="44"/>
        <end position="55"/>
    </location>
</feature>
<organism evidence="3 4">
    <name type="scientific">Filobasidium floriforme</name>
    <dbReference type="NCBI Taxonomy" id="5210"/>
    <lineage>
        <taxon>Eukaryota</taxon>
        <taxon>Fungi</taxon>
        <taxon>Dikarya</taxon>
        <taxon>Basidiomycota</taxon>
        <taxon>Agaricomycotina</taxon>
        <taxon>Tremellomycetes</taxon>
        <taxon>Filobasidiales</taxon>
        <taxon>Filobasidiaceae</taxon>
        <taxon>Filobasidium</taxon>
    </lineage>
</organism>
<sequence length="412" mass="45864">MSLGDDRLRPRCSEMEPDEGFTLISTGPDPHTSALSPSSENINEAEREVERENTRPADSPTPRIPLAIARIGNRVKRPVLLILVAISDALVNEIFLFLFFLNNPSNTIPSSSGHRSILLPLLIFGFFRAASILLLSLRKNWSARGKMWTTVLFTVTGLGVLWEVNLSVLYRGWHEEEGVGNDGMGKGKIIYLVLQMVFASLEYIAYALSLHFATREGHHLSFTADQARNRQRATSIRFEESDVFLDQPRSYGTSADGLLAPGPGPQSRPRAEVGGVTRRHLESDNEEDEDEPLDSETSSDHHGSSNESDDEASTDPDEIIDLPIPAEARIERKTSQMSLRRRRAEAISEDTGRTVNGREFLVDPAGRGDAPTETREIEAREREGVWESVKWFLGLGLWDCIEIDIETRISGG</sequence>
<evidence type="ECO:0000313" key="3">
    <source>
        <dbReference type="EMBL" id="KAG7528529.1"/>
    </source>
</evidence>
<evidence type="ECO:0000313" key="4">
    <source>
        <dbReference type="Proteomes" id="UP000812966"/>
    </source>
</evidence>
<feature type="transmembrane region" description="Helical" evidence="2">
    <location>
        <begin position="79"/>
        <end position="101"/>
    </location>
</feature>
<dbReference type="EMBL" id="JABELV010000178">
    <property type="protein sequence ID" value="KAG7528529.1"/>
    <property type="molecule type" value="Genomic_DNA"/>
</dbReference>
<evidence type="ECO:0000256" key="2">
    <source>
        <dbReference type="SAM" id="Phobius"/>
    </source>
</evidence>
<keyword evidence="2" id="KW-1133">Transmembrane helix</keyword>
<feature type="compositionally biased region" description="Acidic residues" evidence="1">
    <location>
        <begin position="307"/>
        <end position="320"/>
    </location>
</feature>
<evidence type="ECO:0000256" key="1">
    <source>
        <dbReference type="SAM" id="MobiDB-lite"/>
    </source>
</evidence>
<keyword evidence="2" id="KW-0472">Membrane</keyword>
<feature type="region of interest" description="Disordered" evidence="1">
    <location>
        <begin position="247"/>
        <end position="322"/>
    </location>
</feature>
<accession>A0A8K0JHE5</accession>
<keyword evidence="4" id="KW-1185">Reference proteome</keyword>
<feature type="transmembrane region" description="Helical" evidence="2">
    <location>
        <begin position="147"/>
        <end position="169"/>
    </location>
</feature>
<keyword evidence="2" id="KW-0812">Transmembrane</keyword>
<feature type="compositionally biased region" description="Polar residues" evidence="1">
    <location>
        <begin position="33"/>
        <end position="42"/>
    </location>
</feature>
<feature type="compositionally biased region" description="Acidic residues" evidence="1">
    <location>
        <begin position="284"/>
        <end position="294"/>
    </location>
</feature>